<protein>
    <recommendedName>
        <fullName evidence="3">Transposase</fullName>
    </recommendedName>
</protein>
<evidence type="ECO:0000313" key="1">
    <source>
        <dbReference type="EMBL" id="MBW2942384.1"/>
    </source>
</evidence>
<dbReference type="Proteomes" id="UP001166291">
    <property type="component" value="Unassembled WGS sequence"/>
</dbReference>
<dbReference type="EMBL" id="JAHWDQ010000005">
    <property type="protein sequence ID" value="MBW2942384.1"/>
    <property type="molecule type" value="Genomic_DNA"/>
</dbReference>
<accession>A0ABS6VVL7</accession>
<evidence type="ECO:0000313" key="2">
    <source>
        <dbReference type="Proteomes" id="UP001166291"/>
    </source>
</evidence>
<gene>
    <name evidence="1" type="ORF">KXJ70_16430</name>
</gene>
<proteinExistence type="predicted"/>
<reference evidence="1" key="1">
    <citation type="submission" date="2021-07" db="EMBL/GenBank/DDBJ databases">
        <title>Zhongshania sp. CAU 1632 isolated from seawater.</title>
        <authorList>
            <person name="Kim W."/>
        </authorList>
    </citation>
    <scope>NUCLEOTIDE SEQUENCE</scope>
    <source>
        <strain evidence="1">CAU 1632</strain>
    </source>
</reference>
<organism evidence="1 2">
    <name type="scientific">Zhongshania aquimaris</name>
    <dbReference type="NCBI Taxonomy" id="2857107"/>
    <lineage>
        <taxon>Bacteria</taxon>
        <taxon>Pseudomonadati</taxon>
        <taxon>Pseudomonadota</taxon>
        <taxon>Gammaproteobacteria</taxon>
        <taxon>Cellvibrionales</taxon>
        <taxon>Spongiibacteraceae</taxon>
        <taxon>Zhongshania</taxon>
    </lineage>
</organism>
<name>A0ABS6VVL7_9GAMM</name>
<keyword evidence="2" id="KW-1185">Reference proteome</keyword>
<comment type="caution">
    <text evidence="1">The sequence shown here is derived from an EMBL/GenBank/DDBJ whole genome shotgun (WGS) entry which is preliminary data.</text>
</comment>
<sequence length="89" mass="10216">MSNRTRSTLSPKFRVGAAKLGVNQGHSIRDVTEAMAVVKKTFYFSVYASAKLLFLLSEKNGTRHYKCYDKIHSERQSLIITYFLIGRRI</sequence>
<dbReference type="RefSeq" id="WP_219044627.1">
    <property type="nucleotide sequence ID" value="NZ_JAHWDQ010000005.1"/>
</dbReference>
<evidence type="ECO:0008006" key="3">
    <source>
        <dbReference type="Google" id="ProtNLM"/>
    </source>
</evidence>